<keyword evidence="2" id="KW-0812">Transmembrane</keyword>
<evidence type="ECO:0000313" key="4">
    <source>
        <dbReference type="EMBL" id="AEW96038.1"/>
    </source>
</evidence>
<evidence type="ECO:0000313" key="5">
    <source>
        <dbReference type="Proteomes" id="UP000007842"/>
    </source>
</evidence>
<keyword evidence="2" id="KW-1133">Transmembrane helix</keyword>
<dbReference type="RefSeq" id="WP_014144396.1">
    <property type="nucleotide sequence ID" value="NC_016111.1"/>
</dbReference>
<dbReference type="Proteomes" id="UP000007842">
    <property type="component" value="Chromosome"/>
</dbReference>
<feature type="transmembrane region" description="Helical" evidence="2">
    <location>
        <begin position="326"/>
        <end position="344"/>
    </location>
</feature>
<accession>F8JZF3</accession>
<dbReference type="EMBL" id="CP003219">
    <property type="protein sequence ID" value="AEW96038.1"/>
    <property type="molecule type" value="Genomic_DNA"/>
</dbReference>
<protein>
    <submittedName>
        <fullName evidence="4">Integral membrane protein</fullName>
    </submittedName>
</protein>
<evidence type="ECO:0000256" key="3">
    <source>
        <dbReference type="SAM" id="SignalP"/>
    </source>
</evidence>
<dbReference type="KEGG" id="sct:SCAT_3676"/>
<dbReference type="eggNOG" id="ENOG502ZBYP">
    <property type="taxonomic scope" value="Bacteria"/>
</dbReference>
<gene>
    <name evidence="4" type="ordered locus">SCATT_36670</name>
</gene>
<organism evidence="4 5">
    <name type="scientific">Streptantibioticus cattleyicolor (strain ATCC 35852 / DSM 46488 / JCM 4925 / NBRC 14057 / NRRL 8057)</name>
    <name type="common">Streptomyces cattleya</name>
    <dbReference type="NCBI Taxonomy" id="1003195"/>
    <lineage>
        <taxon>Bacteria</taxon>
        <taxon>Bacillati</taxon>
        <taxon>Actinomycetota</taxon>
        <taxon>Actinomycetes</taxon>
        <taxon>Kitasatosporales</taxon>
        <taxon>Streptomycetaceae</taxon>
        <taxon>Streptantibioticus</taxon>
    </lineage>
</organism>
<evidence type="ECO:0000256" key="2">
    <source>
        <dbReference type="SAM" id="Phobius"/>
    </source>
</evidence>
<sequence length="353" mass="34828">MKLRRALVAAATTAAIAPVALSTAAAAYADGPAAPTATASAGAADEHAGTATGPTPTASTTVTGPNGTGTDDGKGTGAGEAPAGHSGHGDGTAPGNGRPATGGQATTSAPATPAATPTPCDASGGQQDPDSALQLAVTGLPGKVVAGSGWHAFTLTAANPSDNPLGEVKWFTVVDNLSTSQNEKDWLLTHTHLQFFDAGSHSWLSVEQQTHTTGIAFSQTSLGAHKKVDIPMRVTVDAKAPAGAATAIGFGAYLDTAKNCVHQSYAEYDFTVLAAGSKPAGGTGQARPNPTAKPPAKIRPQTGGVKELPATGTLAETGSPSQLPQIAAAGAAAVVIGAAAIVLVRRRSRRASA</sequence>
<feature type="chain" id="PRO_5039130748" evidence="3">
    <location>
        <begin position="30"/>
        <end position="353"/>
    </location>
</feature>
<reference evidence="5" key="1">
    <citation type="submission" date="2011-12" db="EMBL/GenBank/DDBJ databases">
        <title>Complete genome sequence of Streptomyces cattleya strain DSM 46488.</title>
        <authorList>
            <person name="Ou H.-Y."/>
            <person name="Li P."/>
            <person name="Zhao C."/>
            <person name="O'Hagan D."/>
            <person name="Deng Z."/>
        </authorList>
    </citation>
    <scope>NUCLEOTIDE SEQUENCE [LARGE SCALE GENOMIC DNA]</scope>
    <source>
        <strain evidence="5">ATCC 35852 / DSM 46488 / JCM 4925 / NBRC 14057 / NRRL 8057</strain>
    </source>
</reference>
<dbReference type="OrthoDB" id="4333582at2"/>
<feature type="signal peptide" evidence="3">
    <location>
        <begin position="1"/>
        <end position="29"/>
    </location>
</feature>
<dbReference type="AlphaFoldDB" id="F8JZF3"/>
<accession>G8X047</accession>
<dbReference type="KEGG" id="scy:SCATT_36670"/>
<keyword evidence="3" id="KW-0732">Signal</keyword>
<keyword evidence="2" id="KW-0472">Membrane</keyword>
<dbReference type="PATRIC" id="fig|1003195.11.peg.5138"/>
<keyword evidence="5" id="KW-1185">Reference proteome</keyword>
<feature type="region of interest" description="Disordered" evidence="1">
    <location>
        <begin position="279"/>
        <end position="317"/>
    </location>
</feature>
<dbReference type="NCBIfam" id="NF041528">
    <property type="entry name" value="strep_LAETG"/>
    <property type="match status" value="1"/>
</dbReference>
<dbReference type="HOGENOM" id="CLU_048738_0_0_11"/>
<proteinExistence type="predicted"/>
<evidence type="ECO:0000256" key="1">
    <source>
        <dbReference type="SAM" id="MobiDB-lite"/>
    </source>
</evidence>
<name>F8JZF3_STREN</name>
<feature type="region of interest" description="Disordered" evidence="1">
    <location>
        <begin position="33"/>
        <end position="130"/>
    </location>
</feature>
<feature type="compositionally biased region" description="Low complexity" evidence="1">
    <location>
        <begin position="99"/>
        <end position="119"/>
    </location>
</feature>
<feature type="compositionally biased region" description="Low complexity" evidence="1">
    <location>
        <begin position="33"/>
        <end position="69"/>
    </location>
</feature>